<organism evidence="1">
    <name type="scientific">freshwater metagenome</name>
    <dbReference type="NCBI Taxonomy" id="449393"/>
    <lineage>
        <taxon>unclassified sequences</taxon>
        <taxon>metagenomes</taxon>
        <taxon>ecological metagenomes</taxon>
    </lineage>
</organism>
<accession>A0A6J5Y9U8</accession>
<dbReference type="AlphaFoldDB" id="A0A6J5Y9U8"/>
<proteinExistence type="predicted"/>
<reference evidence="1" key="1">
    <citation type="submission" date="2020-05" db="EMBL/GenBank/DDBJ databases">
        <authorList>
            <person name="Chiriac C."/>
            <person name="Salcher M."/>
            <person name="Ghai R."/>
            <person name="Kavagutti S V."/>
        </authorList>
    </citation>
    <scope>NUCLEOTIDE SEQUENCE</scope>
</reference>
<evidence type="ECO:0000313" key="2">
    <source>
        <dbReference type="EMBL" id="CAB4934532.1"/>
    </source>
</evidence>
<dbReference type="InterPro" id="IPR011200">
    <property type="entry name" value="UCP012608"/>
</dbReference>
<sequence length="399" mass="43584">MVRLRPADSPRRADILGGVSAATRIEELQAMFLVLADQDLAGYCPIYERIARSIAEDDEILSLITEHRPGSTRTAVLALGATHDLVLRDPDSELAAIYRGENNDDPWPLFRALIIDNAPAIAATMRTRTTQTNEVGRSANLLAVYASISRRLTRHGDDRPLAIIEIGPSAGLNLLADRFHVEYFAGDTVIGSGGDPASRVQLRCELRGTTSFPGLAGMHPIADRSGLDPAPIDITDPDDARWLRACVWPGVPDRPERLAAAIEIARHDPPVLHHGDAVQDLGALLDSIPDHVFPIVTSTWVLAYLSRDARLQVCEIIDRFGEGRDIAFVTGEAPSSAPWVPELSTDQLALGTDDGTPTVFGLRMWLDGRCHTSAAALCHPHGRWMAWFDNDSEMEQRHG</sequence>
<dbReference type="EMBL" id="CAFBNC010000034">
    <property type="protein sequence ID" value="CAB4934532.1"/>
    <property type="molecule type" value="Genomic_DNA"/>
</dbReference>
<name>A0A6J5Y9U8_9ZZZZ</name>
<evidence type="ECO:0000313" key="1">
    <source>
        <dbReference type="EMBL" id="CAB4322633.1"/>
    </source>
</evidence>
<protein>
    <submittedName>
        <fullName evidence="1">Unannotated protein</fullName>
    </submittedName>
</protein>
<dbReference type="Pfam" id="PF10094">
    <property type="entry name" value="DUF2332"/>
    <property type="match status" value="1"/>
</dbReference>
<gene>
    <name evidence="1" type="ORF">UFOPK1392_00369</name>
    <name evidence="2" type="ORF">UFOPK3733_00878</name>
</gene>
<dbReference type="EMBL" id="CAEMXZ010000010">
    <property type="protein sequence ID" value="CAB4322633.1"/>
    <property type="molecule type" value="Genomic_DNA"/>
</dbReference>